<reference evidence="1 2" key="1">
    <citation type="journal article" date="2007" name="Science">
        <title>The Chlamydomonas genome reveals the evolution of key animal and plant functions.</title>
        <authorList>
            <person name="Merchant S.S."/>
            <person name="Prochnik S.E."/>
            <person name="Vallon O."/>
            <person name="Harris E.H."/>
            <person name="Karpowicz S.J."/>
            <person name="Witman G.B."/>
            <person name="Terry A."/>
            <person name="Salamov A."/>
            <person name="Fritz-Laylin L.K."/>
            <person name="Marechal-Drouard L."/>
            <person name="Marshall W.F."/>
            <person name="Qu L.H."/>
            <person name="Nelson D.R."/>
            <person name="Sanderfoot A.A."/>
            <person name="Spalding M.H."/>
            <person name="Kapitonov V.V."/>
            <person name="Ren Q."/>
            <person name="Ferris P."/>
            <person name="Lindquist E."/>
            <person name="Shapiro H."/>
            <person name="Lucas S.M."/>
            <person name="Grimwood J."/>
            <person name="Schmutz J."/>
            <person name="Cardol P."/>
            <person name="Cerutti H."/>
            <person name="Chanfreau G."/>
            <person name="Chen C.L."/>
            <person name="Cognat V."/>
            <person name="Croft M.T."/>
            <person name="Dent R."/>
            <person name="Dutcher S."/>
            <person name="Fernandez E."/>
            <person name="Fukuzawa H."/>
            <person name="Gonzalez-Ballester D."/>
            <person name="Gonzalez-Halphen D."/>
            <person name="Hallmann A."/>
            <person name="Hanikenne M."/>
            <person name="Hippler M."/>
            <person name="Inwood W."/>
            <person name="Jabbari K."/>
            <person name="Kalanon M."/>
            <person name="Kuras R."/>
            <person name="Lefebvre P.A."/>
            <person name="Lemaire S.D."/>
            <person name="Lobanov A.V."/>
            <person name="Lohr M."/>
            <person name="Manuell A."/>
            <person name="Meier I."/>
            <person name="Mets L."/>
            <person name="Mittag M."/>
            <person name="Mittelmeier T."/>
            <person name="Moroney J.V."/>
            <person name="Moseley J."/>
            <person name="Napoli C."/>
            <person name="Nedelcu A.M."/>
            <person name="Niyogi K."/>
            <person name="Novoselov S.V."/>
            <person name="Paulsen I.T."/>
            <person name="Pazour G."/>
            <person name="Purton S."/>
            <person name="Ral J.P."/>
            <person name="Riano-Pachon D.M."/>
            <person name="Riekhof W."/>
            <person name="Rymarquis L."/>
            <person name="Schroda M."/>
            <person name="Stern D."/>
            <person name="Umen J."/>
            <person name="Willows R."/>
            <person name="Wilson N."/>
            <person name="Zimmer S.L."/>
            <person name="Allmer J."/>
            <person name="Balk J."/>
            <person name="Bisova K."/>
            <person name="Chen C.J."/>
            <person name="Elias M."/>
            <person name="Gendler K."/>
            <person name="Hauser C."/>
            <person name="Lamb M.R."/>
            <person name="Ledford H."/>
            <person name="Long J.C."/>
            <person name="Minagawa J."/>
            <person name="Page M.D."/>
            <person name="Pan J."/>
            <person name="Pootakham W."/>
            <person name="Roje S."/>
            <person name="Rose A."/>
            <person name="Stahlberg E."/>
            <person name="Terauchi A.M."/>
            <person name="Yang P."/>
            <person name="Ball S."/>
            <person name="Bowler C."/>
            <person name="Dieckmann C.L."/>
            <person name="Gladyshev V.N."/>
            <person name="Green P."/>
            <person name="Jorgensen R."/>
            <person name="Mayfield S."/>
            <person name="Mueller-Roeber B."/>
            <person name="Rajamani S."/>
            <person name="Sayre R.T."/>
            <person name="Brokstein P."/>
            <person name="Dubchak I."/>
            <person name="Goodstein D."/>
            <person name="Hornick L."/>
            <person name="Huang Y.W."/>
            <person name="Jhaveri J."/>
            <person name="Luo Y."/>
            <person name="Martinez D."/>
            <person name="Ngau W.C."/>
            <person name="Otillar B."/>
            <person name="Poliakov A."/>
            <person name="Porter A."/>
            <person name="Szajkowski L."/>
            <person name="Werner G."/>
            <person name="Zhou K."/>
            <person name="Grigoriev I.V."/>
            <person name="Rokhsar D.S."/>
            <person name="Grossman A.R."/>
        </authorList>
    </citation>
    <scope>NUCLEOTIDE SEQUENCE [LARGE SCALE GENOMIC DNA]</scope>
    <source>
        <strain evidence="2">CC-503</strain>
    </source>
</reference>
<dbReference type="Proteomes" id="UP000006906">
    <property type="component" value="Chromosome 2"/>
</dbReference>
<dbReference type="GeneID" id="66052418"/>
<dbReference type="Gramene" id="PNW86905">
    <property type="protein sequence ID" value="PNW86905"/>
    <property type="gene ID" value="CHLRE_02g100666v5"/>
</dbReference>
<dbReference type="EMBL" id="CM008963">
    <property type="protein sequence ID" value="PNW86905.1"/>
    <property type="molecule type" value="Genomic_DNA"/>
</dbReference>
<dbReference type="RefSeq" id="XP_042927346.1">
    <property type="nucleotide sequence ID" value="XM_043059712.1"/>
</dbReference>
<organism evidence="1 2">
    <name type="scientific">Chlamydomonas reinhardtii</name>
    <name type="common">Chlamydomonas smithii</name>
    <dbReference type="NCBI Taxonomy" id="3055"/>
    <lineage>
        <taxon>Eukaryota</taxon>
        <taxon>Viridiplantae</taxon>
        <taxon>Chlorophyta</taxon>
        <taxon>core chlorophytes</taxon>
        <taxon>Chlorophyceae</taxon>
        <taxon>CS clade</taxon>
        <taxon>Chlamydomonadales</taxon>
        <taxon>Chlamydomonadaceae</taxon>
        <taxon>Chlamydomonas</taxon>
    </lineage>
</organism>
<dbReference type="AlphaFoldDB" id="A0A2K3E291"/>
<dbReference type="KEGG" id="cre:CHLRE_02g100666v5"/>
<name>A0A2K3E291_CHLRE</name>
<dbReference type="InParanoid" id="A0A2K3E291"/>
<protein>
    <submittedName>
        <fullName evidence="1">Uncharacterized protein</fullName>
    </submittedName>
</protein>
<proteinExistence type="predicted"/>
<accession>A0A2K3E291</accession>
<keyword evidence="2" id="KW-1185">Reference proteome</keyword>
<gene>
    <name evidence="1" type="ORF">CHLRE_02g100666v5</name>
</gene>
<evidence type="ECO:0000313" key="1">
    <source>
        <dbReference type="EMBL" id="PNW86905.1"/>
    </source>
</evidence>
<dbReference type="PaxDb" id="3055-EDP07713"/>
<sequence length="200" mass="21200">MVYQSCSAGSTAFSTSKALLSMVYGSTFLLDDRVEDVAVSAASRVVKWEPRIGHKIACSQRVADEVVRLCEASGGRQGRRSHGRTPSVEAEQAGRWGWSWCGGGAGAESAMRLFEDLSALVAVLAGAWGAASGKEWQMGRLPEGLMQHMVVVASAYEQQVGALARAVAACMCVVEAGGTEQGHVEEDSAALPKKRRRRAG</sequence>
<evidence type="ECO:0000313" key="2">
    <source>
        <dbReference type="Proteomes" id="UP000006906"/>
    </source>
</evidence>